<evidence type="ECO:0000313" key="5">
    <source>
        <dbReference type="EMBL" id="TPX66893.1"/>
    </source>
</evidence>
<accession>A0A507ES43</accession>
<dbReference type="SUPFAM" id="SSF56112">
    <property type="entry name" value="Protein kinase-like (PK-like)"/>
    <property type="match status" value="1"/>
</dbReference>
<reference evidence="5 6" key="1">
    <citation type="journal article" date="2019" name="Sci. Rep.">
        <title>Comparative genomics of chytrid fungi reveal insights into the obligate biotrophic and pathogenic lifestyle of Synchytrium endobioticum.</title>
        <authorList>
            <person name="van de Vossenberg B.T.L.H."/>
            <person name="Warris S."/>
            <person name="Nguyen H.D.T."/>
            <person name="van Gent-Pelzer M.P.E."/>
            <person name="Joly D.L."/>
            <person name="van de Geest H.C."/>
            <person name="Bonants P.J.M."/>
            <person name="Smith D.S."/>
            <person name="Levesque C.A."/>
            <person name="van der Lee T.A.J."/>
        </authorList>
    </citation>
    <scope>NUCLEOTIDE SEQUENCE [LARGE SCALE GENOMIC DNA]</scope>
    <source>
        <strain evidence="5 6">CBS 675.73</strain>
    </source>
</reference>
<keyword evidence="1" id="KW-0547">Nucleotide-binding</keyword>
<gene>
    <name evidence="5" type="ORF">CcCBS67573_g07695</name>
</gene>
<comment type="caution">
    <text evidence="5">The sequence shown here is derived from an EMBL/GenBank/DDBJ whole genome shotgun (WGS) entry which is preliminary data.</text>
</comment>
<proteinExistence type="predicted"/>
<feature type="region of interest" description="Disordered" evidence="3">
    <location>
        <begin position="620"/>
        <end position="734"/>
    </location>
</feature>
<evidence type="ECO:0000313" key="6">
    <source>
        <dbReference type="Proteomes" id="UP000320333"/>
    </source>
</evidence>
<dbReference type="InterPro" id="IPR000719">
    <property type="entry name" value="Prot_kinase_dom"/>
</dbReference>
<dbReference type="Gene3D" id="1.10.510.10">
    <property type="entry name" value="Transferase(Phosphotransferase) domain 1"/>
    <property type="match status" value="1"/>
</dbReference>
<dbReference type="InterPro" id="IPR008271">
    <property type="entry name" value="Ser/Thr_kinase_AS"/>
</dbReference>
<dbReference type="FunFam" id="1.10.510.10:FF:000571">
    <property type="entry name" value="Maternal embryonic leucine zipper kinase"/>
    <property type="match status" value="1"/>
</dbReference>
<dbReference type="GO" id="GO:0005524">
    <property type="term" value="F:ATP binding"/>
    <property type="evidence" value="ECO:0007669"/>
    <property type="project" value="UniProtKB-KW"/>
</dbReference>
<evidence type="ECO:0000256" key="3">
    <source>
        <dbReference type="SAM" id="MobiDB-lite"/>
    </source>
</evidence>
<dbReference type="STRING" id="246404.A0A507ES43"/>
<feature type="compositionally biased region" description="Basic and acidic residues" evidence="3">
    <location>
        <begin position="383"/>
        <end position="392"/>
    </location>
</feature>
<dbReference type="EMBL" id="QEAP01000423">
    <property type="protein sequence ID" value="TPX66893.1"/>
    <property type="molecule type" value="Genomic_DNA"/>
</dbReference>
<evidence type="ECO:0000256" key="2">
    <source>
        <dbReference type="ARBA" id="ARBA00022840"/>
    </source>
</evidence>
<keyword evidence="6" id="KW-1185">Reference proteome</keyword>
<dbReference type="Proteomes" id="UP000320333">
    <property type="component" value="Unassembled WGS sequence"/>
</dbReference>
<feature type="region of interest" description="Disordered" evidence="3">
    <location>
        <begin position="383"/>
        <end position="404"/>
    </location>
</feature>
<dbReference type="AlphaFoldDB" id="A0A507ES43"/>
<organism evidence="5 6">
    <name type="scientific">Chytriomyces confervae</name>
    <dbReference type="NCBI Taxonomy" id="246404"/>
    <lineage>
        <taxon>Eukaryota</taxon>
        <taxon>Fungi</taxon>
        <taxon>Fungi incertae sedis</taxon>
        <taxon>Chytridiomycota</taxon>
        <taxon>Chytridiomycota incertae sedis</taxon>
        <taxon>Chytridiomycetes</taxon>
        <taxon>Chytridiales</taxon>
        <taxon>Chytriomycetaceae</taxon>
        <taxon>Chytriomyces</taxon>
    </lineage>
</organism>
<name>A0A507ES43_9FUNG</name>
<protein>
    <recommendedName>
        <fullName evidence="4">Protein kinase domain-containing protein</fullName>
    </recommendedName>
</protein>
<dbReference type="PANTHER" id="PTHR24346:SF110">
    <property type="entry name" value="NON-SPECIFIC SERINE_THREONINE PROTEIN KINASE"/>
    <property type="match status" value="1"/>
</dbReference>
<sequence>MNNMRRSSKQPSNSRQTETEQLAKILASSAVNIVGNYVLGRTLGEGSFGKVKLATHTLTGQEVISFVLECVELLSNESIVYFRTLQSKVAVKVVDKIHAAVVAREIETWRHLHHPNIAQLLEVLVTESKIYMITEYCEGGEAFDYLCSVGRMDDGEAATRKLFREIVMAVGYCHEKNFVHRDLKLENVLLTKELTVKVIDFGFTRPFKEQHLLDTYCGSVAYAAPEMILGKKYSGPQADIWSLGVILYTLLCGSLPFDDDNESIVHQKISELDYELPDYLHEDSKSLISQILKINPTDRISVQDILLHPWFTHFREPSNANHVPNAVSPSFSTPEETLVCREMHSLGLDVEKILDSVCADACDSASALWYLLLTKNRERRIHEARKDSGREDSGDDDASVTGIEPCSSATSREALFGSGDGSPLFPLRGEHTKSTLQMLLGDQSVSHKSASVSVGESMTNLEKMATAARVKSVPPTFGASGPAVEALRLKSVNGGISIKTSLAAAVGGDYPQTLQVETFLAEARRRRSLNPSDVPSLKSPSIQANAVAVENGGLAAGNARRRTSVGILAAAIQNTTPVTSSPNFQEVVSGGSRRGLMINAMRANDVPSIQLLGGFEFSTGSPSNTASRTKVAGDAVGSSGATAGGKYGRRADQNAGNVLVARSGTGSLGSSSVTSSASSSPKTSTPRQIAEESEDDGGTDGKPSVSGLSPMESRSLGRRKAPGVGTAGSFSPAISVVSEPAGLGSKIRNRSIVEEDE</sequence>
<dbReference type="GO" id="GO:0004674">
    <property type="term" value="F:protein serine/threonine kinase activity"/>
    <property type="evidence" value="ECO:0007669"/>
    <property type="project" value="TreeGrafter"/>
</dbReference>
<dbReference type="OrthoDB" id="504170at2759"/>
<dbReference type="CDD" id="cd14003">
    <property type="entry name" value="STKc_AMPK-like"/>
    <property type="match status" value="1"/>
</dbReference>
<dbReference type="SMART" id="SM00220">
    <property type="entry name" value="S_TKc"/>
    <property type="match status" value="1"/>
</dbReference>
<dbReference type="PANTHER" id="PTHR24346">
    <property type="entry name" value="MAP/MICROTUBULE AFFINITY-REGULATING KINASE"/>
    <property type="match status" value="1"/>
</dbReference>
<feature type="compositionally biased region" description="Low complexity" evidence="3">
    <location>
        <begin position="663"/>
        <end position="685"/>
    </location>
</feature>
<dbReference type="GO" id="GO:0005737">
    <property type="term" value="C:cytoplasm"/>
    <property type="evidence" value="ECO:0007669"/>
    <property type="project" value="TreeGrafter"/>
</dbReference>
<feature type="domain" description="Protein kinase" evidence="4">
    <location>
        <begin position="37"/>
        <end position="311"/>
    </location>
</feature>
<evidence type="ECO:0000256" key="1">
    <source>
        <dbReference type="ARBA" id="ARBA00022741"/>
    </source>
</evidence>
<dbReference type="GO" id="GO:0035556">
    <property type="term" value="P:intracellular signal transduction"/>
    <property type="evidence" value="ECO:0007669"/>
    <property type="project" value="TreeGrafter"/>
</dbReference>
<dbReference type="PROSITE" id="PS00108">
    <property type="entry name" value="PROTEIN_KINASE_ST"/>
    <property type="match status" value="1"/>
</dbReference>
<dbReference type="InterPro" id="IPR011009">
    <property type="entry name" value="Kinase-like_dom_sf"/>
</dbReference>
<keyword evidence="2" id="KW-0067">ATP-binding</keyword>
<evidence type="ECO:0000259" key="4">
    <source>
        <dbReference type="PROSITE" id="PS50011"/>
    </source>
</evidence>
<dbReference type="PROSITE" id="PS50011">
    <property type="entry name" value="PROTEIN_KINASE_DOM"/>
    <property type="match status" value="1"/>
</dbReference>
<dbReference type="Pfam" id="PF00069">
    <property type="entry name" value="Pkinase"/>
    <property type="match status" value="1"/>
</dbReference>